<feature type="chain" id="PRO_5032637278" description="Tetratricopeptide repeat protein" evidence="2">
    <location>
        <begin position="20"/>
        <end position="680"/>
    </location>
</feature>
<accession>A0A858RKC9</accession>
<feature type="region of interest" description="Disordered" evidence="1">
    <location>
        <begin position="191"/>
        <end position="255"/>
    </location>
</feature>
<dbReference type="Proteomes" id="UP000501812">
    <property type="component" value="Chromosome"/>
</dbReference>
<feature type="signal peptide" evidence="2">
    <location>
        <begin position="1"/>
        <end position="19"/>
    </location>
</feature>
<dbReference type="AlphaFoldDB" id="A0A858RKC9"/>
<dbReference type="InterPro" id="IPR011990">
    <property type="entry name" value="TPR-like_helical_dom_sf"/>
</dbReference>
<feature type="region of interest" description="Disordered" evidence="1">
    <location>
        <begin position="650"/>
        <end position="680"/>
    </location>
</feature>
<name>A0A858RKC9_9BACT</name>
<proteinExistence type="predicted"/>
<dbReference type="SUPFAM" id="SSF48452">
    <property type="entry name" value="TPR-like"/>
    <property type="match status" value="1"/>
</dbReference>
<dbReference type="Gene3D" id="1.25.40.10">
    <property type="entry name" value="Tetratricopeptide repeat domain"/>
    <property type="match status" value="1"/>
</dbReference>
<dbReference type="RefSeq" id="WP_169455585.1">
    <property type="nucleotide sequence ID" value="NZ_CP051774.1"/>
</dbReference>
<feature type="compositionally biased region" description="Low complexity" evidence="1">
    <location>
        <begin position="213"/>
        <end position="222"/>
    </location>
</feature>
<protein>
    <recommendedName>
        <fullName evidence="5">Tetratricopeptide repeat protein</fullName>
    </recommendedName>
</protein>
<dbReference type="EMBL" id="CP051774">
    <property type="protein sequence ID" value="QJE97185.1"/>
    <property type="molecule type" value="Genomic_DNA"/>
</dbReference>
<reference evidence="3 4" key="1">
    <citation type="submission" date="2020-04" db="EMBL/GenBank/DDBJ databases">
        <title>Luteolibacter sp. G-1-1-1 isolated from soil.</title>
        <authorList>
            <person name="Dahal R.H."/>
        </authorList>
    </citation>
    <scope>NUCLEOTIDE SEQUENCE [LARGE SCALE GENOMIC DNA]</scope>
    <source>
        <strain evidence="3 4">G-1-1-1</strain>
    </source>
</reference>
<sequence>MRSYVSLAALLATATLCPAQVLHPDVKDRVTNPQVPGNGGLNADNTSNSSQQSQQAKPNSSPFGSELPFFDPSGETISWNGHTWAATDNRLLAARFERYLNEPEENTGAAKEYRDTIAEILEKISPHHPGGPDFAAGVKLLPKASSFPADAKLCDSLSQAIYTAVLAKKDVAATRALNVAMEEEKQRVIRNADIEAQGTRTGQRRSFGGGGNNNNNNGNNQQAGGGGQAQANGNGVQVNGGATAEAGTGTGSLAYRDSERRIAEIDGMRKENLAKGEIQTFQAKVQYQALMMQFFVQRRFEHVVMASRFYNQIFRDGDSQLHIDKKSDMSKLFSESLGTSPTVSALDSLASEAIRDVDQGVEAFKFLVEKKEFQSAAKRLSEAYVAGEFMPSIRTLSRDDKRKVLEFVRESYKLIAALDAKDYTTAKELTTKLKAAAGDFDSTKPEAAIATYTRVSDMHIMTAKNHAAAGEVDKAKEEIQKAMEVWPQNPKLAEFDRLVEASGTMVVAKNDFDRLINENNYREIFRRQYEIAPAIAGDASRETAFKQIVTNLTRIEAAIGKANEFSKIGNSYAAWEQLDQIRTEFPDDPNLGREIEKLAGKVGRFTEALDKARGFEERKDRQVGSALSWYLKARSIYPQSEMADAGIQRMLDQILPDESSTPKSKKAKGEDEAEAEDGEQ</sequence>
<gene>
    <name evidence="3" type="ORF">HHL09_15790</name>
</gene>
<dbReference type="KEGG" id="luo:HHL09_15790"/>
<evidence type="ECO:0008006" key="5">
    <source>
        <dbReference type="Google" id="ProtNLM"/>
    </source>
</evidence>
<feature type="compositionally biased region" description="Acidic residues" evidence="1">
    <location>
        <begin position="671"/>
        <end position="680"/>
    </location>
</feature>
<evidence type="ECO:0000313" key="4">
    <source>
        <dbReference type="Proteomes" id="UP000501812"/>
    </source>
</evidence>
<keyword evidence="2" id="KW-0732">Signal</keyword>
<feature type="compositionally biased region" description="Low complexity" evidence="1">
    <location>
        <begin position="42"/>
        <end position="61"/>
    </location>
</feature>
<evidence type="ECO:0000256" key="1">
    <source>
        <dbReference type="SAM" id="MobiDB-lite"/>
    </source>
</evidence>
<keyword evidence="4" id="KW-1185">Reference proteome</keyword>
<evidence type="ECO:0000256" key="2">
    <source>
        <dbReference type="SAM" id="SignalP"/>
    </source>
</evidence>
<feature type="region of interest" description="Disordered" evidence="1">
    <location>
        <begin position="28"/>
        <end position="67"/>
    </location>
</feature>
<evidence type="ECO:0000313" key="3">
    <source>
        <dbReference type="EMBL" id="QJE97185.1"/>
    </source>
</evidence>
<organism evidence="3 4">
    <name type="scientific">Luteolibacter luteus</name>
    <dbReference type="NCBI Taxonomy" id="2728835"/>
    <lineage>
        <taxon>Bacteria</taxon>
        <taxon>Pseudomonadati</taxon>
        <taxon>Verrucomicrobiota</taxon>
        <taxon>Verrucomicrobiia</taxon>
        <taxon>Verrucomicrobiales</taxon>
        <taxon>Verrucomicrobiaceae</taxon>
        <taxon>Luteolibacter</taxon>
    </lineage>
</organism>
<feature type="compositionally biased region" description="Low complexity" evidence="1">
    <location>
        <begin position="229"/>
        <end position="247"/>
    </location>
</feature>